<name>A0AAD8GZ16_9APIA</name>
<evidence type="ECO:0000313" key="2">
    <source>
        <dbReference type="EMBL" id="KAK1356620.1"/>
    </source>
</evidence>
<protein>
    <submittedName>
        <fullName evidence="2">Uncharacterized protein</fullName>
    </submittedName>
</protein>
<evidence type="ECO:0000313" key="3">
    <source>
        <dbReference type="Proteomes" id="UP001237642"/>
    </source>
</evidence>
<proteinExistence type="predicted"/>
<organism evidence="2 3">
    <name type="scientific">Heracleum sosnowskyi</name>
    <dbReference type="NCBI Taxonomy" id="360622"/>
    <lineage>
        <taxon>Eukaryota</taxon>
        <taxon>Viridiplantae</taxon>
        <taxon>Streptophyta</taxon>
        <taxon>Embryophyta</taxon>
        <taxon>Tracheophyta</taxon>
        <taxon>Spermatophyta</taxon>
        <taxon>Magnoliopsida</taxon>
        <taxon>eudicotyledons</taxon>
        <taxon>Gunneridae</taxon>
        <taxon>Pentapetalae</taxon>
        <taxon>asterids</taxon>
        <taxon>campanulids</taxon>
        <taxon>Apiales</taxon>
        <taxon>Apiaceae</taxon>
        <taxon>Apioideae</taxon>
        <taxon>apioid superclade</taxon>
        <taxon>Tordylieae</taxon>
        <taxon>Tordyliinae</taxon>
        <taxon>Heracleum</taxon>
    </lineage>
</organism>
<dbReference type="Gene3D" id="2.160.20.160">
    <property type="match status" value="1"/>
</dbReference>
<feature type="region of interest" description="Disordered" evidence="1">
    <location>
        <begin position="64"/>
        <end position="133"/>
    </location>
</feature>
<gene>
    <name evidence="2" type="ORF">POM88_049876</name>
</gene>
<dbReference type="Proteomes" id="UP001237642">
    <property type="component" value="Unassembled WGS sequence"/>
</dbReference>
<comment type="caution">
    <text evidence="2">The sequence shown here is derived from an EMBL/GenBank/DDBJ whole genome shotgun (WGS) entry which is preliminary data.</text>
</comment>
<feature type="compositionally biased region" description="Polar residues" evidence="1">
    <location>
        <begin position="88"/>
        <end position="97"/>
    </location>
</feature>
<feature type="compositionally biased region" description="Polar residues" evidence="1">
    <location>
        <begin position="107"/>
        <end position="116"/>
    </location>
</feature>
<evidence type="ECO:0000256" key="1">
    <source>
        <dbReference type="SAM" id="MobiDB-lite"/>
    </source>
</evidence>
<dbReference type="AlphaFoldDB" id="A0AAD8GZ16"/>
<feature type="compositionally biased region" description="Polar residues" evidence="1">
    <location>
        <begin position="69"/>
        <end position="78"/>
    </location>
</feature>
<reference evidence="2" key="2">
    <citation type="submission" date="2023-05" db="EMBL/GenBank/DDBJ databases">
        <authorList>
            <person name="Schelkunov M.I."/>
        </authorList>
    </citation>
    <scope>NUCLEOTIDE SEQUENCE</scope>
    <source>
        <strain evidence="2">Hsosn_3</strain>
        <tissue evidence="2">Leaf</tissue>
    </source>
</reference>
<sequence length="222" mass="24124">MYGGYNEYLEIEKELKVEKSKSKNAVEESSGFWWENSFEDLEMDELEIFVKSLEELKNKVADKADELRNSGSSPSLIDTNVGADELRNSGSSPSLIDTNVGADELRNSGSSPSFIDTNVGADELRNSGSSPSLIDTNVGADELRNWVVSSPFDTNTNLSNVDGLLDDHVSFGDLLTMPPFNYNSGGFDNNSFGNGDQLTIDDYQVSSVFGTPGDNCFGLGQI</sequence>
<reference evidence="2" key="1">
    <citation type="submission" date="2023-02" db="EMBL/GenBank/DDBJ databases">
        <title>Genome of toxic invasive species Heracleum sosnowskyi carries increased number of genes despite the absence of recent whole-genome duplications.</title>
        <authorList>
            <person name="Schelkunov M."/>
            <person name="Shtratnikova V."/>
            <person name="Makarenko M."/>
            <person name="Klepikova A."/>
            <person name="Omelchenko D."/>
            <person name="Novikova G."/>
            <person name="Obukhova E."/>
            <person name="Bogdanov V."/>
            <person name="Penin A."/>
            <person name="Logacheva M."/>
        </authorList>
    </citation>
    <scope>NUCLEOTIDE SEQUENCE</scope>
    <source>
        <strain evidence="2">Hsosn_3</strain>
        <tissue evidence="2">Leaf</tissue>
    </source>
</reference>
<dbReference type="EMBL" id="JAUIZM010000011">
    <property type="protein sequence ID" value="KAK1356620.1"/>
    <property type="molecule type" value="Genomic_DNA"/>
</dbReference>
<accession>A0AAD8GZ16</accession>
<keyword evidence="3" id="KW-1185">Reference proteome</keyword>